<accession>A0ABY9TTI5</accession>
<evidence type="ECO:0000256" key="1">
    <source>
        <dbReference type="ARBA" id="ARBA00004651"/>
    </source>
</evidence>
<keyword evidence="2" id="KW-1003">Cell membrane</keyword>
<dbReference type="PANTHER" id="PTHR30625:SF3">
    <property type="entry name" value="TOL-PAL SYSTEM PROTEIN TOLQ"/>
    <property type="match status" value="1"/>
</dbReference>
<evidence type="ECO:0000256" key="3">
    <source>
        <dbReference type="ARBA" id="ARBA00022692"/>
    </source>
</evidence>
<evidence type="ECO:0000256" key="4">
    <source>
        <dbReference type="ARBA" id="ARBA00022989"/>
    </source>
</evidence>
<feature type="transmembrane region" description="Helical" evidence="7">
    <location>
        <begin position="153"/>
        <end position="171"/>
    </location>
</feature>
<feature type="transmembrane region" description="Helical" evidence="7">
    <location>
        <begin position="122"/>
        <end position="141"/>
    </location>
</feature>
<comment type="similarity">
    <text evidence="6">Belongs to the exbB/tolQ family.</text>
</comment>
<dbReference type="PANTHER" id="PTHR30625">
    <property type="entry name" value="PROTEIN TOLQ"/>
    <property type="match status" value="1"/>
</dbReference>
<evidence type="ECO:0000313" key="9">
    <source>
        <dbReference type="EMBL" id="WNC72149.1"/>
    </source>
</evidence>
<protein>
    <submittedName>
        <fullName evidence="9">MotA/TolQ/ExbB proton channel family protein</fullName>
    </submittedName>
</protein>
<evidence type="ECO:0000313" key="10">
    <source>
        <dbReference type="Proteomes" id="UP001258994"/>
    </source>
</evidence>
<organism evidence="9 10">
    <name type="scientific">Thalassotalea psychrophila</name>
    <dbReference type="NCBI Taxonomy" id="3065647"/>
    <lineage>
        <taxon>Bacteria</taxon>
        <taxon>Pseudomonadati</taxon>
        <taxon>Pseudomonadota</taxon>
        <taxon>Gammaproteobacteria</taxon>
        <taxon>Alteromonadales</taxon>
        <taxon>Colwelliaceae</taxon>
        <taxon>Thalassotalea</taxon>
    </lineage>
</organism>
<feature type="domain" description="MotA/TolQ/ExbB proton channel" evidence="8">
    <location>
        <begin position="96"/>
        <end position="169"/>
    </location>
</feature>
<gene>
    <name evidence="9" type="ORF">RGQ13_18815</name>
</gene>
<dbReference type="InterPro" id="IPR002898">
    <property type="entry name" value="MotA_ExbB_proton_chnl"/>
</dbReference>
<dbReference type="Proteomes" id="UP001258994">
    <property type="component" value="Chromosome"/>
</dbReference>
<dbReference type="RefSeq" id="WP_348391268.1">
    <property type="nucleotide sequence ID" value="NZ_CP134145.1"/>
</dbReference>
<evidence type="ECO:0000256" key="2">
    <source>
        <dbReference type="ARBA" id="ARBA00022475"/>
    </source>
</evidence>
<reference evidence="10" key="1">
    <citation type="submission" date="2023-09" db="EMBL/GenBank/DDBJ databases">
        <authorList>
            <person name="Li S."/>
            <person name="Li X."/>
            <person name="Zhang C."/>
            <person name="Zhao Z."/>
        </authorList>
    </citation>
    <scope>NUCLEOTIDE SEQUENCE [LARGE SCALE GENOMIC DNA]</scope>
    <source>
        <strain evidence="10">SQ149</strain>
    </source>
</reference>
<comment type="subcellular location">
    <subcellularLocation>
        <location evidence="1">Cell membrane</location>
        <topology evidence="1">Multi-pass membrane protein</topology>
    </subcellularLocation>
    <subcellularLocation>
        <location evidence="6">Membrane</location>
        <topology evidence="6">Multi-pass membrane protein</topology>
    </subcellularLocation>
</comment>
<keyword evidence="4 7" id="KW-1133">Transmembrane helix</keyword>
<feature type="transmembrane region" description="Helical" evidence="7">
    <location>
        <begin position="20"/>
        <end position="41"/>
    </location>
</feature>
<evidence type="ECO:0000259" key="8">
    <source>
        <dbReference type="Pfam" id="PF01618"/>
    </source>
</evidence>
<dbReference type="Pfam" id="PF01618">
    <property type="entry name" value="MotA_ExbB"/>
    <property type="match status" value="1"/>
</dbReference>
<evidence type="ECO:0000256" key="6">
    <source>
        <dbReference type="RuleBase" id="RU004057"/>
    </source>
</evidence>
<keyword evidence="10" id="KW-1185">Reference proteome</keyword>
<evidence type="ECO:0000256" key="5">
    <source>
        <dbReference type="ARBA" id="ARBA00023136"/>
    </source>
</evidence>
<keyword evidence="6" id="KW-0813">Transport</keyword>
<keyword evidence="6" id="KW-0653">Protein transport</keyword>
<evidence type="ECO:0000256" key="7">
    <source>
        <dbReference type="SAM" id="Phobius"/>
    </source>
</evidence>
<proteinExistence type="inferred from homology"/>
<name>A0ABY9TTI5_9GAMM</name>
<keyword evidence="3 7" id="KW-0812">Transmembrane</keyword>
<keyword evidence="5 7" id="KW-0472">Membrane</keyword>
<dbReference type="EMBL" id="CP134145">
    <property type="protein sequence ID" value="WNC72149.1"/>
    <property type="molecule type" value="Genomic_DNA"/>
</dbReference>
<sequence>MEFIIQTLYWISSGLLIPTIVLLLLFLAQGLMVIGGFYGAYANRMAFEKSVKPALHELSKDNANDVLNQEKIRRTGLVNVYLEKLLANRDNTIKAEKVLADFEMACEQDLGKVKTLAKIGPMLGLMGTLIPMGPALVGLASGDMASLAQNMQVAFATTVVGLLIGAIGFFCNQIKTRWYASDLTDLEYVYAVVKN</sequence>
<dbReference type="InterPro" id="IPR050790">
    <property type="entry name" value="ExbB/TolQ_transport"/>
</dbReference>